<reference evidence="1 2" key="1">
    <citation type="submission" date="2017-11" db="EMBL/GenBank/DDBJ databases">
        <title>Genome sequencing of a diverse group of Pseudomonas species.</title>
        <authorList>
            <person name="Loper J."/>
        </authorList>
    </citation>
    <scope>NUCLEOTIDE SEQUENCE [LARGE SCALE GENOMIC DNA]</scope>
    <source>
        <strain evidence="1 2">NCPPB 2192</strain>
    </source>
</reference>
<keyword evidence="2" id="KW-1185">Reference proteome</keyword>
<evidence type="ECO:0000313" key="2">
    <source>
        <dbReference type="Proteomes" id="UP000232891"/>
    </source>
</evidence>
<dbReference type="Proteomes" id="UP000232891">
    <property type="component" value="Unassembled WGS sequence"/>
</dbReference>
<protein>
    <submittedName>
        <fullName evidence="1">Uncharacterized protein</fullName>
    </submittedName>
</protein>
<dbReference type="GeneID" id="55843826"/>
<name>A0ABX4QA84_PSETO</name>
<dbReference type="EMBL" id="PHHD01000001">
    <property type="protein sequence ID" value="PKA73719.1"/>
    <property type="molecule type" value="Genomic_DNA"/>
</dbReference>
<sequence>MPDYISEKLAIKKLSEITKGKINEEISDSLMQELVNCGVIPSYIKFHPKDKTAYLDKSFYFFFPDCEDEPQMRPGRDNGFKSPIQALPFPLREGGILKMAEWAILGQQRLPTLRTFDYLVMAVRSNGQPEHLTDQHFVRLYTLQEIRQSKQNVIQYIETGKYQRAVHSYCDEFPGVEDETVLVGMSPFTDDPDHFNPNRRIRKQVNSSSSDDVPGEDKPCMRLIISAMHEMIYELRAELGKKLRNDEHLIEELQKILPEKTYRGMSEDSLKKSFAAASSWRDFVKKRYE</sequence>
<accession>A0ABX4QA84</accession>
<organism evidence="1 2">
    <name type="scientific">Pseudomonas tolaasii NCPPB 2192</name>
    <dbReference type="NCBI Taxonomy" id="564423"/>
    <lineage>
        <taxon>Bacteria</taxon>
        <taxon>Pseudomonadati</taxon>
        <taxon>Pseudomonadota</taxon>
        <taxon>Gammaproteobacteria</taxon>
        <taxon>Pseudomonadales</taxon>
        <taxon>Pseudomonadaceae</taxon>
        <taxon>Pseudomonas</taxon>
    </lineage>
</organism>
<gene>
    <name evidence="1" type="ORF">ATI14_0458</name>
</gene>
<evidence type="ECO:0000313" key="1">
    <source>
        <dbReference type="EMBL" id="PKA73719.1"/>
    </source>
</evidence>
<dbReference type="RefSeq" id="WP_080520219.1">
    <property type="nucleotide sequence ID" value="NZ_PHHD01000001.1"/>
</dbReference>
<proteinExistence type="predicted"/>
<comment type="caution">
    <text evidence="1">The sequence shown here is derived from an EMBL/GenBank/DDBJ whole genome shotgun (WGS) entry which is preliminary data.</text>
</comment>